<dbReference type="AlphaFoldDB" id="A6IYR2"/>
<evidence type="ECO:0000313" key="3">
    <source>
        <dbReference type="Proteomes" id="UP000234681"/>
    </source>
</evidence>
<dbReference type="Proteomes" id="UP000234681">
    <property type="component" value="Chromosome 19"/>
</dbReference>
<organism evidence="2 3">
    <name type="scientific">Rattus norvegicus</name>
    <name type="common">Rat</name>
    <dbReference type="NCBI Taxonomy" id="10116"/>
    <lineage>
        <taxon>Eukaryota</taxon>
        <taxon>Metazoa</taxon>
        <taxon>Chordata</taxon>
        <taxon>Craniata</taxon>
        <taxon>Vertebrata</taxon>
        <taxon>Euteleostomi</taxon>
        <taxon>Mammalia</taxon>
        <taxon>Eutheria</taxon>
        <taxon>Euarchontoglires</taxon>
        <taxon>Glires</taxon>
        <taxon>Rodentia</taxon>
        <taxon>Myomorpha</taxon>
        <taxon>Muroidea</taxon>
        <taxon>Muridae</taxon>
        <taxon>Murinae</taxon>
        <taxon>Rattus</taxon>
    </lineage>
</organism>
<name>A6IYR2_RAT</name>
<dbReference type="InterPro" id="IPR032675">
    <property type="entry name" value="LRR_dom_sf"/>
</dbReference>
<dbReference type="Pfam" id="PF17888">
    <property type="entry name" value="Carm_PH"/>
    <property type="match status" value="1"/>
</dbReference>
<dbReference type="PANTHER" id="PTHR24112">
    <property type="entry name" value="LEUCINE-RICH REPEAT, ISOFORM F-RELATED"/>
    <property type="match status" value="1"/>
</dbReference>
<gene>
    <name evidence="2" type="ORF">rCG_51267</name>
</gene>
<dbReference type="InterPro" id="IPR011993">
    <property type="entry name" value="PH-like_dom_sf"/>
</dbReference>
<dbReference type="EMBL" id="CH473972">
    <property type="protein sequence ID" value="EDL92390.1"/>
    <property type="molecule type" value="Genomic_DNA"/>
</dbReference>
<reference evidence="3" key="1">
    <citation type="submission" date="2005-09" db="EMBL/GenBank/DDBJ databases">
        <authorList>
            <person name="Mural R.J."/>
            <person name="Li P.W."/>
            <person name="Adams M.D."/>
            <person name="Amanatides P.G."/>
            <person name="Baden-Tillson H."/>
            <person name="Barnstead M."/>
            <person name="Chin S.H."/>
            <person name="Dew I."/>
            <person name="Evans C.A."/>
            <person name="Ferriera S."/>
            <person name="Flanigan M."/>
            <person name="Fosler C."/>
            <person name="Glodek A."/>
            <person name="Gu Z."/>
            <person name="Holt R.A."/>
            <person name="Jennings D."/>
            <person name="Kraft C.L."/>
            <person name="Lu F."/>
            <person name="Nguyen T."/>
            <person name="Nusskern D.R."/>
            <person name="Pfannkoch C.M."/>
            <person name="Sitter C."/>
            <person name="Sutton G.G."/>
            <person name="Venter J.C."/>
            <person name="Wang Z."/>
            <person name="Woodage T."/>
            <person name="Zheng X.H."/>
            <person name="Zhong F."/>
        </authorList>
    </citation>
    <scope>NUCLEOTIDE SEQUENCE [LARGE SCALE GENOMIC DNA]</scope>
    <source>
        <strain>BN</strain>
        <strain evidence="3">Sprague-Dawley</strain>
    </source>
</reference>
<evidence type="ECO:0000313" key="2">
    <source>
        <dbReference type="EMBL" id="EDL92390.1"/>
    </source>
</evidence>
<proteinExistence type="predicted"/>
<evidence type="ECO:0000259" key="1">
    <source>
        <dbReference type="Pfam" id="PF17888"/>
    </source>
</evidence>
<sequence>MAYPVNCEVDCTFSYLEVQAMALQETPPRVTFELESLPKLVLEFPGVAALEQLAQHVAAAIKKVFPRSTLGVCLSFHHTSDTSLGGFLETYEALCDYNGFPFREEIQWDVDTIYHRQGCRHFCLGDFSHLGSRDLALSVAALSYNLWFRRLSCMDMKL</sequence>
<dbReference type="InterPro" id="IPR041245">
    <property type="entry name" value="CARMIL_PH"/>
</dbReference>
<accession>A6IYR2</accession>
<feature type="non-terminal residue" evidence="2">
    <location>
        <position position="158"/>
    </location>
</feature>
<dbReference type="InterPro" id="IPR051279">
    <property type="entry name" value="PP1-Reg/Actin-Interact_Protein"/>
</dbReference>
<dbReference type="Gene3D" id="2.30.29.30">
    <property type="entry name" value="Pleckstrin-homology domain (PH domain)/Phosphotyrosine-binding domain (PTB)"/>
    <property type="match status" value="1"/>
</dbReference>
<feature type="domain" description="CARMIL pleckstrin homology" evidence="1">
    <location>
        <begin position="8"/>
        <end position="66"/>
    </location>
</feature>
<dbReference type="PANTHER" id="PTHR24112:SF32">
    <property type="entry name" value="CAPPING PROTEIN, ARP2_3 AND MYOSIN-I LINKER PROTEIN 2"/>
    <property type="match status" value="1"/>
</dbReference>
<dbReference type="Gene3D" id="3.80.10.10">
    <property type="entry name" value="Ribonuclease Inhibitor"/>
    <property type="match status" value="1"/>
</dbReference>
<protein>
    <submittedName>
        <fullName evidence="2">RCG51267</fullName>
    </submittedName>
</protein>